<evidence type="ECO:0000256" key="3">
    <source>
        <dbReference type="ARBA" id="ARBA00023295"/>
    </source>
</evidence>
<dbReference type="InterPro" id="IPR014756">
    <property type="entry name" value="Ig_E-set"/>
</dbReference>
<dbReference type="SUPFAM" id="SSF51445">
    <property type="entry name" value="(Trans)glycosidases"/>
    <property type="match status" value="1"/>
</dbReference>
<dbReference type="InterPro" id="IPR017853">
    <property type="entry name" value="GH"/>
</dbReference>
<dbReference type="CDD" id="cd02856">
    <property type="entry name" value="E_set_GDE_Isoamylase_N"/>
    <property type="match status" value="1"/>
</dbReference>
<dbReference type="RefSeq" id="WP_310301462.1">
    <property type="nucleotide sequence ID" value="NZ_BAAAPS010000008.1"/>
</dbReference>
<dbReference type="InterPro" id="IPR013780">
    <property type="entry name" value="Glyco_hydro_b"/>
</dbReference>
<dbReference type="InterPro" id="IPR004193">
    <property type="entry name" value="Glyco_hydro_13_N"/>
</dbReference>
<evidence type="ECO:0000256" key="4">
    <source>
        <dbReference type="SAM" id="MobiDB-lite"/>
    </source>
</evidence>
<dbReference type="Proteomes" id="UP001183648">
    <property type="component" value="Unassembled WGS sequence"/>
</dbReference>
<name>A0ABU2BUE3_9ACTN</name>
<dbReference type="Gene3D" id="3.20.20.80">
    <property type="entry name" value="Glycosidases"/>
    <property type="match status" value="1"/>
</dbReference>
<evidence type="ECO:0000313" key="6">
    <source>
        <dbReference type="EMBL" id="MDR7362243.1"/>
    </source>
</evidence>
<feature type="compositionally biased region" description="Basic and acidic residues" evidence="4">
    <location>
        <begin position="473"/>
        <end position="489"/>
    </location>
</feature>
<dbReference type="Gene3D" id="2.60.40.10">
    <property type="entry name" value="Immunoglobulins"/>
    <property type="match status" value="1"/>
</dbReference>
<dbReference type="InterPro" id="IPR044505">
    <property type="entry name" value="GlgX_Isoamylase_N_E_set"/>
</dbReference>
<dbReference type="Pfam" id="PF00128">
    <property type="entry name" value="Alpha-amylase"/>
    <property type="match status" value="2"/>
</dbReference>
<keyword evidence="2 6" id="KW-0378">Hydrolase</keyword>
<dbReference type="GO" id="GO:0016798">
    <property type="term" value="F:hydrolase activity, acting on glycosyl bonds"/>
    <property type="evidence" value="ECO:0007669"/>
    <property type="project" value="UniProtKB-KW"/>
</dbReference>
<evidence type="ECO:0000313" key="7">
    <source>
        <dbReference type="Proteomes" id="UP001183648"/>
    </source>
</evidence>
<dbReference type="InterPro" id="IPR006047">
    <property type="entry name" value="GH13_cat_dom"/>
</dbReference>
<dbReference type="Gene3D" id="2.60.40.1180">
    <property type="entry name" value="Golgi alpha-mannosidase II"/>
    <property type="match status" value="1"/>
</dbReference>
<dbReference type="SMART" id="SM00642">
    <property type="entry name" value="Aamy"/>
    <property type="match status" value="1"/>
</dbReference>
<dbReference type="EMBL" id="JAVDYG010000001">
    <property type="protein sequence ID" value="MDR7362243.1"/>
    <property type="molecule type" value="Genomic_DNA"/>
</dbReference>
<dbReference type="PANTHER" id="PTHR43002">
    <property type="entry name" value="GLYCOGEN DEBRANCHING ENZYME"/>
    <property type="match status" value="1"/>
</dbReference>
<keyword evidence="7" id="KW-1185">Reference proteome</keyword>
<organism evidence="6 7">
    <name type="scientific">Nocardioides marmoribigeumensis</name>
    <dbReference type="NCBI Taxonomy" id="433649"/>
    <lineage>
        <taxon>Bacteria</taxon>
        <taxon>Bacillati</taxon>
        <taxon>Actinomycetota</taxon>
        <taxon>Actinomycetes</taxon>
        <taxon>Propionibacteriales</taxon>
        <taxon>Nocardioidaceae</taxon>
        <taxon>Nocardioides</taxon>
    </lineage>
</organism>
<dbReference type="SUPFAM" id="SSF51011">
    <property type="entry name" value="Glycosyl hydrolase domain"/>
    <property type="match status" value="1"/>
</dbReference>
<gene>
    <name evidence="6" type="ORF">J2S63_001796</name>
</gene>
<dbReference type="CDD" id="cd11326">
    <property type="entry name" value="AmyAc_Glg_debranch"/>
    <property type="match status" value="1"/>
</dbReference>
<dbReference type="NCBIfam" id="TIGR02100">
    <property type="entry name" value="glgX_debranch"/>
    <property type="match status" value="1"/>
</dbReference>
<sequence>MQAWPGNPYPLGATYDGSGTNFALFSEVAERVELCLFDVGPRGKRTETRVELTEVDAFVWHCYLPQVQPGQRYGFRVHGPYDPERGHRCNPNKLLLDPYAKATDGEIDWDQALFGYQFGDESNALTIEGRNDEDSAGHMTLGVVINPFFDWEGDRRPHTPYNETLIYEAHVKGLTFRHPEVPEALRGTYAGVAHPAVIAHLKKLGVTAIELMPVHQFVQDSTLLDKGLRNYWGYNTLAFLAPHADYASSAVGGQQVQEFKSMVKELHAAGIEVILDVVYNHTAEGNHLGPTLSYRGIDNAQYYRLVDDDPKYYMDYTGTGNSFNVRNPHSLQLIMDSLRYWVTEMHVDGFRFDLASALAREFYDVDRLSTFFELVQQDPVVSQVKLIAEPWDVGPGGYQVGNFPPQWTEWNGQYRDTVRDYWRGEGSLGEFASRLAGSADFYEHSGRRPFASINFVTAHDGFTLRDLVSYNDKHNEANGEDSRDGESHNRSWNHGVEGPTDDIEVLALRARAQRNFITTLLLSQGVPMILHGDELGRTQQGNNNTYAQDSEISWMDWDNIDQPLVEFTSTVSRLRREHPTFRRKRFFTGDTVRTGDGTRLNDIVWLHPSGDPMEDSSWHDGAKAIGMYLNGHGIPSLDRTGNPISDDHFLLYFNGGHDDVEVVVPPDEYARAWDEVIDTAGAALADKPHQPGDRITLLAGSVLVLKEHAPSVADPDSSVAASLAALSEQAPDA</sequence>
<accession>A0ABU2BUE3</accession>
<proteinExistence type="inferred from homology"/>
<protein>
    <submittedName>
        <fullName evidence="6">Glycogen operon protein</fullName>
        <ecNumber evidence="6">3.2.1.-</ecNumber>
    </submittedName>
</protein>
<feature type="region of interest" description="Disordered" evidence="4">
    <location>
        <begin position="473"/>
        <end position="496"/>
    </location>
</feature>
<dbReference type="Pfam" id="PF02922">
    <property type="entry name" value="CBM_48"/>
    <property type="match status" value="1"/>
</dbReference>
<evidence type="ECO:0000256" key="2">
    <source>
        <dbReference type="ARBA" id="ARBA00022801"/>
    </source>
</evidence>
<keyword evidence="3 6" id="KW-0326">Glycosidase</keyword>
<evidence type="ECO:0000259" key="5">
    <source>
        <dbReference type="SMART" id="SM00642"/>
    </source>
</evidence>
<dbReference type="EC" id="3.2.1.-" evidence="6"/>
<dbReference type="SUPFAM" id="SSF81296">
    <property type="entry name" value="E set domains"/>
    <property type="match status" value="1"/>
</dbReference>
<reference evidence="6 7" key="1">
    <citation type="submission" date="2023-07" db="EMBL/GenBank/DDBJ databases">
        <title>Sequencing the genomes of 1000 actinobacteria strains.</title>
        <authorList>
            <person name="Klenk H.-P."/>
        </authorList>
    </citation>
    <scope>NUCLEOTIDE SEQUENCE [LARGE SCALE GENOMIC DNA]</scope>
    <source>
        <strain evidence="6 7">DSM 19426</strain>
    </source>
</reference>
<dbReference type="InterPro" id="IPR011837">
    <property type="entry name" value="Glycogen_debranch_GlgX"/>
</dbReference>
<evidence type="ECO:0000256" key="1">
    <source>
        <dbReference type="ARBA" id="ARBA00008061"/>
    </source>
</evidence>
<comment type="similarity">
    <text evidence="1">Belongs to the glycosyl hydrolase 13 family.</text>
</comment>
<comment type="caution">
    <text evidence="6">The sequence shown here is derived from an EMBL/GenBank/DDBJ whole genome shotgun (WGS) entry which is preliminary data.</text>
</comment>
<dbReference type="InterPro" id="IPR013783">
    <property type="entry name" value="Ig-like_fold"/>
</dbReference>
<feature type="domain" description="Glycosyl hydrolase family 13 catalytic" evidence="5">
    <location>
        <begin position="142"/>
        <end position="575"/>
    </location>
</feature>